<keyword evidence="5" id="KW-1185">Reference proteome</keyword>
<evidence type="ECO:0000313" key="4">
    <source>
        <dbReference type="Proteomes" id="UP000077671"/>
    </source>
</evidence>
<evidence type="ECO:0000313" key="5">
    <source>
        <dbReference type="Proteomes" id="UP000836402"/>
    </source>
</evidence>
<proteinExistence type="predicted"/>
<evidence type="ECO:0000313" key="2">
    <source>
        <dbReference type="EMBL" id="CAD6951204.1"/>
    </source>
</evidence>
<reference evidence="3" key="1">
    <citation type="submission" date="2016-04" db="EMBL/GenBank/DDBJ databases">
        <authorList>
            <person name="Nguyen H.D."/>
            <person name="Kesanakurti P."/>
            <person name="Cullis J."/>
            <person name="Levesque C.A."/>
            <person name="Hambleton S."/>
        </authorList>
    </citation>
    <scope>NUCLEOTIDE SEQUENCE</scope>
    <source>
        <strain evidence="3">DAOMC 238032</strain>
    </source>
</reference>
<feature type="compositionally biased region" description="Basic residues" evidence="1">
    <location>
        <begin position="355"/>
        <end position="366"/>
    </location>
</feature>
<dbReference type="EMBL" id="CAJHJG010005589">
    <property type="protein sequence ID" value="CAD6951204.1"/>
    <property type="molecule type" value="Genomic_DNA"/>
</dbReference>
<reference evidence="3" key="2">
    <citation type="journal article" date="2019" name="IMA Fungus">
        <title>Genome sequencing and comparison of five Tilletia species to identify candidate genes for the detection of regulated species infecting wheat.</title>
        <authorList>
            <person name="Nguyen H.D.T."/>
            <person name="Sultana T."/>
            <person name="Kesanakurti P."/>
            <person name="Hambleton S."/>
        </authorList>
    </citation>
    <scope>NUCLEOTIDE SEQUENCE</scope>
    <source>
        <strain evidence="3">DAOMC 238032</strain>
    </source>
</reference>
<dbReference type="EMBL" id="LWDD02001703">
    <property type="protein sequence ID" value="KAE8246055.1"/>
    <property type="molecule type" value="Genomic_DNA"/>
</dbReference>
<reference evidence="2" key="3">
    <citation type="submission" date="2020-10" db="EMBL/GenBank/DDBJ databases">
        <authorList>
            <person name="Sedaghatjoo S."/>
        </authorList>
    </citation>
    <scope>NUCLEOTIDE SEQUENCE</scope>
    <source>
        <strain evidence="2">AZH3</strain>
    </source>
</reference>
<gene>
    <name evidence="3" type="ORF">A4X03_0g7346</name>
    <name evidence="2" type="ORF">JKIAZH3_G6238</name>
</gene>
<feature type="region of interest" description="Disordered" evidence="1">
    <location>
        <begin position="318"/>
        <end position="382"/>
    </location>
</feature>
<protein>
    <recommendedName>
        <fullName evidence="6">Endonuclease/exonuclease/phosphatase domain-containing protein</fullName>
    </recommendedName>
</protein>
<dbReference type="Proteomes" id="UP000836402">
    <property type="component" value="Unassembled WGS sequence"/>
</dbReference>
<accession>A0A177TRP7</accession>
<sequence length="382" mass="42430">MEREEKHGRETALGGWSLVLEEGTATFNVGHENGGSAIDLLLQSPALQNRGWVSECRTRPDLATGADHEVIWTVMEPLQRQAAAERQQQGKSRFAERKMDVKAFTEALRPLVEGLGEKTRAAEEAARNENPLASRQIEEAAETCQSAIVAALSASTPVRTGKRGGYEWWTAECAKAHKAMTAARMALQRRRSAPRRPSRQEEVSLSENKALFRRTLSKAKQTWVRRLVDELQGNDIFKAMHWAEAKRQYRSPPLKDSDDTLHVSASAKAKLLRAVLLPTPEPADLPPLDLHVGNERTEDDIDVTNDEIETALLARTPIKRRDQTTSAFKHSVQLGPPSKTPSPHSSAPARLPAFTRRHSKRPHSLRCGKAETATQHDLDPIG</sequence>
<name>A0A177TRP7_9BASI</name>
<dbReference type="AlphaFoldDB" id="A0A177TRP7"/>
<evidence type="ECO:0000256" key="1">
    <source>
        <dbReference type="SAM" id="MobiDB-lite"/>
    </source>
</evidence>
<dbReference type="Proteomes" id="UP000077671">
    <property type="component" value="Unassembled WGS sequence"/>
</dbReference>
<comment type="caution">
    <text evidence="3">The sequence shown here is derived from an EMBL/GenBank/DDBJ whole genome shotgun (WGS) entry which is preliminary data.</text>
</comment>
<organism evidence="3 4">
    <name type="scientific">Tilletia caries</name>
    <name type="common">wheat bunt fungus</name>
    <dbReference type="NCBI Taxonomy" id="13290"/>
    <lineage>
        <taxon>Eukaryota</taxon>
        <taxon>Fungi</taxon>
        <taxon>Dikarya</taxon>
        <taxon>Basidiomycota</taxon>
        <taxon>Ustilaginomycotina</taxon>
        <taxon>Exobasidiomycetes</taxon>
        <taxon>Tilletiales</taxon>
        <taxon>Tilletiaceae</taxon>
        <taxon>Tilletia</taxon>
    </lineage>
</organism>
<evidence type="ECO:0008006" key="6">
    <source>
        <dbReference type="Google" id="ProtNLM"/>
    </source>
</evidence>
<evidence type="ECO:0000313" key="3">
    <source>
        <dbReference type="EMBL" id="KAE8246055.1"/>
    </source>
</evidence>